<accession>A0A6C0IMZ3</accession>
<sequence>MKSIKKYVSIHSEDRDMLKYPSSSTFSIDLPNDIMDVKAIRLLDWTFPSNYNTFSKSLQNTIIKFKINNPFNPQTTSIFNHLNEDIYIALFYNKDYEYSVEISEGFYNPQQMANELTNKFNEAVTNKIINYFQINKPINNSINFQFATSLESIKKQKYNDFVFAYDDVKQKIMIGNRKDGFTMTNSSLFEKSYLQERKYKEFNNWGLSAHLGLNMTDDTSIEQIDLLPRFYHMEGEDGYWLPSYGNDVKVHFIEPKEKINLFGPSYFYLECAGLNCIDETSPYEMNEYTLTNTSTNSRVRSALAKIPIPSTPMSQYFDTNTNYCMAVDKRSRLSKLNFKLRYHNGELVSFGRFEYSFTIEFIMID</sequence>
<protein>
    <submittedName>
        <fullName evidence="1">Uncharacterized protein</fullName>
    </submittedName>
</protein>
<dbReference type="AlphaFoldDB" id="A0A6C0IMZ3"/>
<organism evidence="1">
    <name type="scientific">viral metagenome</name>
    <dbReference type="NCBI Taxonomy" id="1070528"/>
    <lineage>
        <taxon>unclassified sequences</taxon>
        <taxon>metagenomes</taxon>
        <taxon>organismal metagenomes</taxon>
    </lineage>
</organism>
<reference evidence="1" key="1">
    <citation type="journal article" date="2020" name="Nature">
        <title>Giant virus diversity and host interactions through global metagenomics.</title>
        <authorList>
            <person name="Schulz F."/>
            <person name="Roux S."/>
            <person name="Paez-Espino D."/>
            <person name="Jungbluth S."/>
            <person name="Walsh D.A."/>
            <person name="Denef V.J."/>
            <person name="McMahon K.D."/>
            <person name="Konstantinidis K.T."/>
            <person name="Eloe-Fadrosh E.A."/>
            <person name="Kyrpides N.C."/>
            <person name="Woyke T."/>
        </authorList>
    </citation>
    <scope>NUCLEOTIDE SEQUENCE</scope>
    <source>
        <strain evidence="1">GVMAG-M-3300024258-14</strain>
    </source>
</reference>
<dbReference type="EMBL" id="MN740210">
    <property type="protein sequence ID" value="QHT93806.1"/>
    <property type="molecule type" value="Genomic_DNA"/>
</dbReference>
<evidence type="ECO:0000313" key="1">
    <source>
        <dbReference type="EMBL" id="QHT93806.1"/>
    </source>
</evidence>
<proteinExistence type="predicted"/>
<name>A0A6C0IMZ3_9ZZZZ</name>